<reference evidence="5 6" key="1">
    <citation type="submission" date="2024-02" db="EMBL/GenBank/DDBJ databases">
        <authorList>
            <person name="Vignale AGUSTIN F."/>
            <person name="Sosa J E."/>
            <person name="Modenutti C."/>
        </authorList>
    </citation>
    <scope>NUCLEOTIDE SEQUENCE [LARGE SCALE GENOMIC DNA]</scope>
</reference>
<comment type="caution">
    <text evidence="5">The sequence shown here is derived from an EMBL/GenBank/DDBJ whole genome shotgun (WGS) entry which is preliminary data.</text>
</comment>
<evidence type="ECO:0008006" key="7">
    <source>
        <dbReference type="Google" id="ProtNLM"/>
    </source>
</evidence>
<name>A0ABC8V0W1_9AQUA</name>
<dbReference type="PANTHER" id="PTHR13090:SF1">
    <property type="entry name" value="ARGININE-HYDROXYLASE NDUFAF5, MITOCHONDRIAL"/>
    <property type="match status" value="1"/>
</dbReference>
<evidence type="ECO:0000313" key="5">
    <source>
        <dbReference type="EMBL" id="CAK9186983.1"/>
    </source>
</evidence>
<gene>
    <name evidence="5" type="ORF">ILEXP_LOCUS57488</name>
</gene>
<evidence type="ECO:0000256" key="4">
    <source>
        <dbReference type="SAM" id="SignalP"/>
    </source>
</evidence>
<dbReference type="PANTHER" id="PTHR13090">
    <property type="entry name" value="ARGININE-HYDROXYLASE NDUFAF5, MITOCHONDRIAL"/>
    <property type="match status" value="1"/>
</dbReference>
<dbReference type="GO" id="GO:0008168">
    <property type="term" value="F:methyltransferase activity"/>
    <property type="evidence" value="ECO:0007669"/>
    <property type="project" value="UniProtKB-KW"/>
</dbReference>
<feature type="chain" id="PRO_5044805818" description="Methyltransferase" evidence="4">
    <location>
        <begin position="20"/>
        <end position="109"/>
    </location>
</feature>
<keyword evidence="2" id="KW-0808">Transferase</keyword>
<keyword evidence="1" id="KW-0489">Methyltransferase</keyword>
<evidence type="ECO:0000256" key="2">
    <source>
        <dbReference type="ARBA" id="ARBA00022679"/>
    </source>
</evidence>
<dbReference type="AlphaFoldDB" id="A0ABC8V0W1"/>
<dbReference type="InterPro" id="IPR050602">
    <property type="entry name" value="Malonyl-ACP_OMT"/>
</dbReference>
<feature type="region of interest" description="Disordered" evidence="3">
    <location>
        <begin position="83"/>
        <end position="109"/>
    </location>
</feature>
<protein>
    <recommendedName>
        <fullName evidence="7">Methyltransferase</fullName>
    </recommendedName>
</protein>
<dbReference type="GO" id="GO:0032259">
    <property type="term" value="P:methylation"/>
    <property type="evidence" value="ECO:0007669"/>
    <property type="project" value="UniProtKB-KW"/>
</dbReference>
<keyword evidence="6" id="KW-1185">Reference proteome</keyword>
<proteinExistence type="predicted"/>
<organism evidence="5 6">
    <name type="scientific">Ilex paraguariensis</name>
    <name type="common">yerba mate</name>
    <dbReference type="NCBI Taxonomy" id="185542"/>
    <lineage>
        <taxon>Eukaryota</taxon>
        <taxon>Viridiplantae</taxon>
        <taxon>Streptophyta</taxon>
        <taxon>Embryophyta</taxon>
        <taxon>Tracheophyta</taxon>
        <taxon>Spermatophyta</taxon>
        <taxon>Magnoliopsida</taxon>
        <taxon>eudicotyledons</taxon>
        <taxon>Gunneridae</taxon>
        <taxon>Pentapetalae</taxon>
        <taxon>asterids</taxon>
        <taxon>campanulids</taxon>
        <taxon>Aquifoliales</taxon>
        <taxon>Aquifoliaceae</taxon>
        <taxon>Ilex</taxon>
    </lineage>
</organism>
<dbReference type="EMBL" id="CAUOFW020009747">
    <property type="protein sequence ID" value="CAK9186983.1"/>
    <property type="molecule type" value="Genomic_DNA"/>
</dbReference>
<dbReference type="Proteomes" id="UP001642360">
    <property type="component" value="Unassembled WGS sequence"/>
</dbReference>
<accession>A0ABC8V0W1</accession>
<sequence>MSHHFTLCNVLCPFLFVLALELIDHLRAMGETNALLQRNKILKRETALATAAVYDSMFAAEDGTIPATFQVIYMTGWSEHPSQQKAKRRGSATISFKDIQTQFGGGNAS</sequence>
<keyword evidence="4" id="KW-0732">Signal</keyword>
<feature type="compositionally biased region" description="Polar residues" evidence="3">
    <location>
        <begin position="92"/>
        <end position="102"/>
    </location>
</feature>
<feature type="signal peptide" evidence="4">
    <location>
        <begin position="1"/>
        <end position="19"/>
    </location>
</feature>
<evidence type="ECO:0000256" key="3">
    <source>
        <dbReference type="SAM" id="MobiDB-lite"/>
    </source>
</evidence>
<evidence type="ECO:0000313" key="6">
    <source>
        <dbReference type="Proteomes" id="UP001642360"/>
    </source>
</evidence>
<evidence type="ECO:0000256" key="1">
    <source>
        <dbReference type="ARBA" id="ARBA00022603"/>
    </source>
</evidence>